<reference evidence="1" key="1">
    <citation type="journal article" date="2015" name="Nature">
        <title>Complex archaea that bridge the gap between prokaryotes and eukaryotes.</title>
        <authorList>
            <person name="Spang A."/>
            <person name="Saw J.H."/>
            <person name="Jorgensen S.L."/>
            <person name="Zaremba-Niedzwiedzka K."/>
            <person name="Martijn J."/>
            <person name="Lind A.E."/>
            <person name="van Eijk R."/>
            <person name="Schleper C."/>
            <person name="Guy L."/>
            <person name="Ettema T.J."/>
        </authorList>
    </citation>
    <scope>NUCLEOTIDE SEQUENCE</scope>
</reference>
<protein>
    <submittedName>
        <fullName evidence="1">Uncharacterized protein</fullName>
    </submittedName>
</protein>
<gene>
    <name evidence="1" type="ORF">LCGC14_1598150</name>
</gene>
<comment type="caution">
    <text evidence="1">The sequence shown here is derived from an EMBL/GenBank/DDBJ whole genome shotgun (WGS) entry which is preliminary data.</text>
</comment>
<dbReference type="AlphaFoldDB" id="A0A0F9IBY8"/>
<dbReference type="EMBL" id="LAZR01012782">
    <property type="protein sequence ID" value="KKM25126.1"/>
    <property type="molecule type" value="Genomic_DNA"/>
</dbReference>
<name>A0A0F9IBY8_9ZZZZ</name>
<proteinExistence type="predicted"/>
<organism evidence="1">
    <name type="scientific">marine sediment metagenome</name>
    <dbReference type="NCBI Taxonomy" id="412755"/>
    <lineage>
        <taxon>unclassified sequences</taxon>
        <taxon>metagenomes</taxon>
        <taxon>ecological metagenomes</taxon>
    </lineage>
</organism>
<sequence length="66" mass="7481">MLKVEITSDQTRQFKTTLALLIQEELDKLGIRSEVVVDTPHINFLDNVDGLAAFSEKNPVLIKEVR</sequence>
<accession>A0A0F9IBY8</accession>
<evidence type="ECO:0000313" key="1">
    <source>
        <dbReference type="EMBL" id="KKM25126.1"/>
    </source>
</evidence>